<dbReference type="RefSeq" id="WP_245890771.1">
    <property type="nucleotide sequence ID" value="NZ_OMOQ01000001.1"/>
</dbReference>
<accession>A0A2R8B4K9</accession>
<dbReference type="Proteomes" id="UP000244924">
    <property type="component" value="Unassembled WGS sequence"/>
</dbReference>
<evidence type="ECO:0000256" key="3">
    <source>
        <dbReference type="SAM" id="MobiDB-lite"/>
    </source>
</evidence>
<dbReference type="Gene3D" id="2.60.40.790">
    <property type="match status" value="1"/>
</dbReference>
<dbReference type="InterPro" id="IPR008978">
    <property type="entry name" value="HSP20-like_chaperone"/>
</dbReference>
<dbReference type="InterPro" id="IPR031107">
    <property type="entry name" value="Small_HSP"/>
</dbReference>
<evidence type="ECO:0000313" key="6">
    <source>
        <dbReference type="Proteomes" id="UP000244924"/>
    </source>
</evidence>
<name>A0A2R8B4K9_9RHOB</name>
<evidence type="ECO:0000256" key="1">
    <source>
        <dbReference type="PROSITE-ProRule" id="PRU00285"/>
    </source>
</evidence>
<feature type="domain" description="SHSP" evidence="4">
    <location>
        <begin position="56"/>
        <end position="170"/>
    </location>
</feature>
<gene>
    <name evidence="5" type="primary">hspA_2</name>
    <name evidence="5" type="ORF">DEA8626_00993</name>
</gene>
<proteinExistence type="inferred from homology"/>
<dbReference type="PROSITE" id="PS01031">
    <property type="entry name" value="SHSP"/>
    <property type="match status" value="1"/>
</dbReference>
<organism evidence="5 6">
    <name type="scientific">Albidovulum aquaemixtae</name>
    <dbReference type="NCBI Taxonomy" id="1542388"/>
    <lineage>
        <taxon>Bacteria</taxon>
        <taxon>Pseudomonadati</taxon>
        <taxon>Pseudomonadota</taxon>
        <taxon>Alphaproteobacteria</taxon>
        <taxon>Rhodobacterales</taxon>
        <taxon>Paracoccaceae</taxon>
        <taxon>Albidovulum</taxon>
    </lineage>
</organism>
<feature type="compositionally biased region" description="Basic and acidic residues" evidence="3">
    <location>
        <begin position="11"/>
        <end position="25"/>
    </location>
</feature>
<dbReference type="Pfam" id="PF00011">
    <property type="entry name" value="HSP20"/>
    <property type="match status" value="1"/>
</dbReference>
<evidence type="ECO:0000256" key="2">
    <source>
        <dbReference type="RuleBase" id="RU003616"/>
    </source>
</evidence>
<dbReference type="EMBL" id="OMOQ01000001">
    <property type="protein sequence ID" value="SPH17470.1"/>
    <property type="molecule type" value="Genomic_DNA"/>
</dbReference>
<evidence type="ECO:0000259" key="4">
    <source>
        <dbReference type="PROSITE" id="PS01031"/>
    </source>
</evidence>
<evidence type="ECO:0000313" key="5">
    <source>
        <dbReference type="EMBL" id="SPH17470.1"/>
    </source>
</evidence>
<feature type="region of interest" description="Disordered" evidence="3">
    <location>
        <begin position="1"/>
        <end position="27"/>
    </location>
</feature>
<keyword evidence="6" id="KW-1185">Reference proteome</keyword>
<sequence length="170" mass="18860">MMQISDLIPWGRDKEKTPGAPEGREPNPLAVLQRDINNVFESFWQKVESGWNGRSNVVGMFGPSTDVSETDKNVEVTVELPGMTDKDIDISLSGDAMTIRGEKKVEHEEKRKGLYMSERAYGAFYRTIPLPPGVDTDKADAKFRNGVLTVTLPKTPEAQAKVKRIPVKAA</sequence>
<reference evidence="5 6" key="1">
    <citation type="submission" date="2018-03" db="EMBL/GenBank/DDBJ databases">
        <authorList>
            <person name="Keele B.F."/>
        </authorList>
    </citation>
    <scope>NUCLEOTIDE SEQUENCE [LARGE SCALE GENOMIC DNA]</scope>
    <source>
        <strain evidence="5 6">CECT 8626</strain>
    </source>
</reference>
<protein>
    <submittedName>
        <fullName evidence="5">Spore protein SP21</fullName>
    </submittedName>
</protein>
<dbReference type="PANTHER" id="PTHR11527">
    <property type="entry name" value="HEAT-SHOCK PROTEIN 20 FAMILY MEMBER"/>
    <property type="match status" value="1"/>
</dbReference>
<dbReference type="CDD" id="cd06464">
    <property type="entry name" value="ACD_sHsps-like"/>
    <property type="match status" value="1"/>
</dbReference>
<dbReference type="SUPFAM" id="SSF49764">
    <property type="entry name" value="HSP20-like chaperones"/>
    <property type="match status" value="1"/>
</dbReference>
<comment type="similarity">
    <text evidence="1 2">Belongs to the small heat shock protein (HSP20) family.</text>
</comment>
<dbReference type="InterPro" id="IPR002068">
    <property type="entry name" value="A-crystallin/Hsp20_dom"/>
</dbReference>
<dbReference type="AlphaFoldDB" id="A0A2R8B4K9"/>